<dbReference type="RefSeq" id="YP_009145609.1">
    <property type="nucleotide sequence ID" value="NC_027292.1"/>
</dbReference>
<evidence type="ECO:0000313" key="2">
    <source>
        <dbReference type="Proteomes" id="UP000030326"/>
    </source>
</evidence>
<dbReference type="Proteomes" id="UP000030326">
    <property type="component" value="Segment"/>
</dbReference>
<dbReference type="EMBL" id="KP025626">
    <property type="protein sequence ID" value="AIX12974.1"/>
    <property type="molecule type" value="Genomic_DNA"/>
</dbReference>
<dbReference type="GeneID" id="24576428"/>
<sequence length="148" mass="17202">MNLTITFGLTTLALAGAVWHCYKSNKPLREKAREEAEAAAKQKAREIAEGREKDRRTNFRKELYSDLEQIIATPDMLIDFRHGSPFRGTGYRWKHLAEFIMKVKQNADLTQEVRNLNERVYAQGRTIRELQLQQKEILKALQMGQPVE</sequence>
<proteinExistence type="predicted"/>
<gene>
    <name evidence="1" type="ORF">NL61_12</name>
</gene>
<reference evidence="1 2" key="1">
    <citation type="submission" date="2014-10" db="EMBL/GenBank/DDBJ databases">
        <title>Complete genome sequence and comparative genome analysis of Pseudomonas phage Pf-10.</title>
        <authorList>
            <person name="Valentovich L.N."/>
            <person name="Pilipchuk T.A."/>
        </authorList>
    </citation>
    <scope>NUCLEOTIDE SEQUENCE [LARGE SCALE GENOMIC DNA]</scope>
</reference>
<dbReference type="OrthoDB" id="28512at10239"/>
<name>A0A0A0YRW8_9CAUD</name>
<protein>
    <submittedName>
        <fullName evidence="1">Uncharacterized protein</fullName>
    </submittedName>
</protein>
<evidence type="ECO:0000313" key="1">
    <source>
        <dbReference type="EMBL" id="AIX12974.1"/>
    </source>
</evidence>
<dbReference type="KEGG" id="vg:24576428"/>
<accession>A0A0A0YRW8</accession>
<organism evidence="1 2">
    <name type="scientific">Pseudomonas phage Pf-10</name>
    <dbReference type="NCBI Taxonomy" id="1562076"/>
    <lineage>
        <taxon>Viruses</taxon>
        <taxon>Duplodnaviria</taxon>
        <taxon>Heunggongvirae</taxon>
        <taxon>Uroviricota</taxon>
        <taxon>Caudoviricetes</taxon>
        <taxon>Autographivirales</taxon>
        <taxon>Autotranscriptaviridae</taxon>
        <taxon>Studiervirinae</taxon>
        <taxon>Pifdecavirus</taxon>
        <taxon>Pifdecavirus BIMBV46</taxon>
        <taxon>Pifdecavirus Pf10</taxon>
    </lineage>
</organism>
<keyword evidence="2" id="KW-1185">Reference proteome</keyword>